<evidence type="ECO:0000313" key="4">
    <source>
        <dbReference type="Proteomes" id="UP000183155"/>
    </source>
</evidence>
<dbReference type="Proteomes" id="UP000036395">
    <property type="component" value="Unassembled WGS sequence"/>
</dbReference>
<dbReference type="InterPro" id="IPR031451">
    <property type="entry name" value="MqsR_toxin"/>
</dbReference>
<dbReference type="OrthoDB" id="8611934at2"/>
<proteinExistence type="predicted"/>
<dbReference type="AlphaFoldDB" id="A0A0J6JQ45"/>
<dbReference type="Pfam" id="PF15723">
    <property type="entry name" value="MqsR_toxin"/>
    <property type="match status" value="1"/>
</dbReference>
<dbReference type="PATRIC" id="fig|47884.3.peg.1335"/>
<dbReference type="CDD" id="cd12869">
    <property type="entry name" value="MqsR"/>
    <property type="match status" value="1"/>
</dbReference>
<name>A0A0J6JQ45_PSETA</name>
<accession>A0A0J6JQ45</accession>
<dbReference type="Gene3D" id="3.30.2310.40">
    <property type="match status" value="1"/>
</dbReference>
<dbReference type="Proteomes" id="UP000183155">
    <property type="component" value="Unassembled WGS sequence"/>
</dbReference>
<evidence type="ECO:0000313" key="1">
    <source>
        <dbReference type="EMBL" id="KMM85922.1"/>
    </source>
</evidence>
<keyword evidence="4" id="KW-1185">Reference proteome</keyword>
<reference evidence="2 4" key="2">
    <citation type="submission" date="2016-10" db="EMBL/GenBank/DDBJ databases">
        <authorList>
            <person name="Varghese N."/>
            <person name="Submissions S."/>
        </authorList>
    </citation>
    <scope>NUCLEOTIDE SEQUENCE [LARGE SCALE GENOMIC DNA]</scope>
    <source>
        <strain evidence="2 4">BS3652</strain>
    </source>
</reference>
<organism evidence="1 3">
    <name type="scientific">Pseudomonas taetrolens</name>
    <dbReference type="NCBI Taxonomy" id="47884"/>
    <lineage>
        <taxon>Bacteria</taxon>
        <taxon>Pseudomonadati</taxon>
        <taxon>Pseudomonadota</taxon>
        <taxon>Gammaproteobacteria</taxon>
        <taxon>Pseudomonadales</taxon>
        <taxon>Pseudomonadaceae</taxon>
        <taxon>Pseudomonas</taxon>
    </lineage>
</organism>
<sequence>MEKKTPHYNLQCIQSDVLRLGAVAFTKSALDGGRTLGLTLAQMQRVIASLERRALHKSMSTHADHKVWQDVYYAQVYGLFIYIKVTYRPGGGPPVIAFKEKTDEQT</sequence>
<dbReference type="GO" id="GO:0009372">
    <property type="term" value="P:quorum sensing"/>
    <property type="evidence" value="ECO:0007669"/>
    <property type="project" value="InterPro"/>
</dbReference>
<dbReference type="RefSeq" id="WP_048378679.1">
    <property type="nucleotide sequence ID" value="NZ_FNRS01000001.1"/>
</dbReference>
<dbReference type="GO" id="GO:0017148">
    <property type="term" value="P:negative regulation of translation"/>
    <property type="evidence" value="ECO:0007669"/>
    <property type="project" value="InterPro"/>
</dbReference>
<reference evidence="1 3" key="1">
    <citation type="submission" date="2015-02" db="EMBL/GenBank/DDBJ databases">
        <title>Pseudomonas helleri sp. nov. and Pseudomonas weihenstephanensis sp. nov., isolated from raw cows milk.</title>
        <authorList>
            <person name="von Neubeck M."/>
            <person name="Huptas C."/>
            <person name="Wenning M."/>
            <person name="Scherer S."/>
        </authorList>
    </citation>
    <scope>NUCLEOTIDE SEQUENCE [LARGE SCALE GENOMIC DNA]</scope>
    <source>
        <strain evidence="1 3">DSM 21104</strain>
    </source>
</reference>
<protein>
    <submittedName>
        <fullName evidence="2">Motility quorum-sensing regulator / GCU-specific mRNA interferase toxin</fullName>
    </submittedName>
    <submittedName>
        <fullName evidence="1">Motility quorum-sensing regulator MqsR</fullName>
    </submittedName>
</protein>
<dbReference type="STRING" id="47884.SAMN04490203_3722"/>
<evidence type="ECO:0000313" key="3">
    <source>
        <dbReference type="Proteomes" id="UP000036395"/>
    </source>
</evidence>
<dbReference type="EMBL" id="FNRS01000001">
    <property type="protein sequence ID" value="SED05934.1"/>
    <property type="molecule type" value="Genomic_DNA"/>
</dbReference>
<evidence type="ECO:0000313" key="2">
    <source>
        <dbReference type="EMBL" id="SED05934.1"/>
    </source>
</evidence>
<dbReference type="GO" id="GO:0044010">
    <property type="term" value="P:single-species biofilm formation"/>
    <property type="evidence" value="ECO:0007669"/>
    <property type="project" value="InterPro"/>
</dbReference>
<dbReference type="InterPro" id="IPR038493">
    <property type="entry name" value="MqsR_sf"/>
</dbReference>
<comment type="caution">
    <text evidence="1">The sequence shown here is derived from an EMBL/GenBank/DDBJ whole genome shotgun (WGS) entry which is preliminary data.</text>
</comment>
<dbReference type="EMBL" id="JYLA01000002">
    <property type="protein sequence ID" value="KMM85922.1"/>
    <property type="molecule type" value="Genomic_DNA"/>
</dbReference>
<gene>
    <name evidence="2" type="ORF">SAMN04490203_3722</name>
    <name evidence="1" type="ORF">TU78_04680</name>
</gene>